<dbReference type="EMBL" id="SLWV01000031">
    <property type="protein sequence ID" value="TCO69483.1"/>
    <property type="molecule type" value="Genomic_DNA"/>
</dbReference>
<dbReference type="Proteomes" id="UP000294919">
    <property type="component" value="Unassembled WGS sequence"/>
</dbReference>
<dbReference type="AlphaFoldDB" id="A0A4R2K7Y9"/>
<comment type="caution">
    <text evidence="1">The sequence shown here is derived from an EMBL/GenBank/DDBJ whole genome shotgun (WGS) entry which is preliminary data.</text>
</comment>
<organism evidence="1 2">
    <name type="scientific">Marinisporobacter balticus</name>
    <dbReference type="NCBI Taxonomy" id="2018667"/>
    <lineage>
        <taxon>Bacteria</taxon>
        <taxon>Bacillati</taxon>
        <taxon>Bacillota</taxon>
        <taxon>Clostridia</taxon>
        <taxon>Peptostreptococcales</taxon>
        <taxon>Thermotaleaceae</taxon>
        <taxon>Marinisporobacter</taxon>
    </lineage>
</organism>
<evidence type="ECO:0000313" key="1">
    <source>
        <dbReference type="EMBL" id="TCO69483.1"/>
    </source>
</evidence>
<protein>
    <submittedName>
        <fullName evidence="1">Uncharacterized protein</fullName>
    </submittedName>
</protein>
<keyword evidence="2" id="KW-1185">Reference proteome</keyword>
<sequence length="43" mass="5130">MDVEVDELGNIIIGKPKLFKDMTAEEKKEYMEYLDQMEKEFNS</sequence>
<gene>
    <name evidence="1" type="ORF">EV214_1317</name>
</gene>
<proteinExistence type="predicted"/>
<accession>A0A4R2K7Y9</accession>
<evidence type="ECO:0000313" key="2">
    <source>
        <dbReference type="Proteomes" id="UP000294919"/>
    </source>
</evidence>
<name>A0A4R2K7Y9_9FIRM</name>
<dbReference type="RefSeq" id="WP_279233142.1">
    <property type="nucleotide sequence ID" value="NZ_SLWV01000031.1"/>
</dbReference>
<reference evidence="1 2" key="1">
    <citation type="submission" date="2019-03" db="EMBL/GenBank/DDBJ databases">
        <title>Genomic Encyclopedia of Type Strains, Phase IV (KMG-IV): sequencing the most valuable type-strain genomes for metagenomic binning, comparative biology and taxonomic classification.</title>
        <authorList>
            <person name="Goeker M."/>
        </authorList>
    </citation>
    <scope>NUCLEOTIDE SEQUENCE [LARGE SCALE GENOMIC DNA]</scope>
    <source>
        <strain evidence="1 2">DSM 102940</strain>
    </source>
</reference>